<reference evidence="2 3" key="1">
    <citation type="journal article" date="2019" name="Sci. Rep.">
        <title>Orb-weaving spider Araneus ventricosus genome elucidates the spidroin gene catalogue.</title>
        <authorList>
            <person name="Kono N."/>
            <person name="Nakamura H."/>
            <person name="Ohtoshi R."/>
            <person name="Moran D.A.P."/>
            <person name="Shinohara A."/>
            <person name="Yoshida Y."/>
            <person name="Fujiwara M."/>
            <person name="Mori M."/>
            <person name="Tomita M."/>
            <person name="Arakawa K."/>
        </authorList>
    </citation>
    <scope>NUCLEOTIDE SEQUENCE [LARGE SCALE GENOMIC DNA]</scope>
</reference>
<proteinExistence type="predicted"/>
<organism evidence="2 3">
    <name type="scientific">Araneus ventricosus</name>
    <name type="common">Orbweaver spider</name>
    <name type="synonym">Epeira ventricosa</name>
    <dbReference type="NCBI Taxonomy" id="182803"/>
    <lineage>
        <taxon>Eukaryota</taxon>
        <taxon>Metazoa</taxon>
        <taxon>Ecdysozoa</taxon>
        <taxon>Arthropoda</taxon>
        <taxon>Chelicerata</taxon>
        <taxon>Arachnida</taxon>
        <taxon>Araneae</taxon>
        <taxon>Araneomorphae</taxon>
        <taxon>Entelegynae</taxon>
        <taxon>Araneoidea</taxon>
        <taxon>Araneidae</taxon>
        <taxon>Araneus</taxon>
    </lineage>
</organism>
<protein>
    <submittedName>
        <fullName evidence="2">Uncharacterized protein</fullName>
    </submittedName>
</protein>
<dbReference type="Proteomes" id="UP000499080">
    <property type="component" value="Unassembled WGS sequence"/>
</dbReference>
<evidence type="ECO:0000256" key="1">
    <source>
        <dbReference type="SAM" id="MobiDB-lite"/>
    </source>
</evidence>
<comment type="caution">
    <text evidence="2">The sequence shown here is derived from an EMBL/GenBank/DDBJ whole genome shotgun (WGS) entry which is preliminary data.</text>
</comment>
<feature type="region of interest" description="Disordered" evidence="1">
    <location>
        <begin position="1"/>
        <end position="23"/>
    </location>
</feature>
<gene>
    <name evidence="2" type="ORF">AVEN_38911_1</name>
</gene>
<dbReference type="AlphaFoldDB" id="A0A4Y2AEJ5"/>
<accession>A0A4Y2AEJ5</accession>
<feature type="compositionally biased region" description="Basic and acidic residues" evidence="1">
    <location>
        <begin position="46"/>
        <end position="62"/>
    </location>
</feature>
<feature type="region of interest" description="Disordered" evidence="1">
    <location>
        <begin position="38"/>
        <end position="73"/>
    </location>
</feature>
<name>A0A4Y2AEJ5_ARAVE</name>
<keyword evidence="3" id="KW-1185">Reference proteome</keyword>
<feature type="non-terminal residue" evidence="2">
    <location>
        <position position="73"/>
    </location>
</feature>
<evidence type="ECO:0000313" key="2">
    <source>
        <dbReference type="EMBL" id="GBL78291.1"/>
    </source>
</evidence>
<sequence>MLQNATQQNCERFSNPPDGTTYQRHYWTTDASRRLLCKRPSTTRNVKKEGSSKQLRCGKDGDASTMDGKAMQK</sequence>
<dbReference type="EMBL" id="BGPR01156252">
    <property type="protein sequence ID" value="GBL78291.1"/>
    <property type="molecule type" value="Genomic_DNA"/>
</dbReference>
<evidence type="ECO:0000313" key="3">
    <source>
        <dbReference type="Proteomes" id="UP000499080"/>
    </source>
</evidence>